<feature type="region of interest" description="Disordered" evidence="1">
    <location>
        <begin position="1"/>
        <end position="27"/>
    </location>
</feature>
<evidence type="ECO:0000256" key="1">
    <source>
        <dbReference type="SAM" id="MobiDB-lite"/>
    </source>
</evidence>
<proteinExistence type="predicted"/>
<reference evidence="2" key="1">
    <citation type="submission" date="2018-05" db="EMBL/GenBank/DDBJ databases">
        <authorList>
            <person name="Lanie J.A."/>
            <person name="Ng W.-L."/>
            <person name="Kazmierczak K.M."/>
            <person name="Andrzejewski T.M."/>
            <person name="Davidsen T.M."/>
            <person name="Wayne K.J."/>
            <person name="Tettelin H."/>
            <person name="Glass J.I."/>
            <person name="Rusch D."/>
            <person name="Podicherti R."/>
            <person name="Tsui H.-C.T."/>
            <person name="Winkler M.E."/>
        </authorList>
    </citation>
    <scope>NUCLEOTIDE SEQUENCE</scope>
</reference>
<protein>
    <submittedName>
        <fullName evidence="2">Uncharacterized protein</fullName>
    </submittedName>
</protein>
<feature type="non-terminal residue" evidence="2">
    <location>
        <position position="27"/>
    </location>
</feature>
<gene>
    <name evidence="2" type="ORF">METZ01_LOCUS234580</name>
</gene>
<sequence>VLLTLLPNSVVSSTTRTEPNPRRPAII</sequence>
<dbReference type="EMBL" id="UINC01058916">
    <property type="protein sequence ID" value="SVB81726.1"/>
    <property type="molecule type" value="Genomic_DNA"/>
</dbReference>
<evidence type="ECO:0000313" key="2">
    <source>
        <dbReference type="EMBL" id="SVB81726.1"/>
    </source>
</evidence>
<organism evidence="2">
    <name type="scientific">marine metagenome</name>
    <dbReference type="NCBI Taxonomy" id="408172"/>
    <lineage>
        <taxon>unclassified sequences</taxon>
        <taxon>metagenomes</taxon>
        <taxon>ecological metagenomes</taxon>
    </lineage>
</organism>
<name>A0A382H331_9ZZZZ</name>
<feature type="compositionally biased region" description="Polar residues" evidence="1">
    <location>
        <begin position="1"/>
        <end position="18"/>
    </location>
</feature>
<dbReference type="AlphaFoldDB" id="A0A382H331"/>
<feature type="non-terminal residue" evidence="2">
    <location>
        <position position="1"/>
    </location>
</feature>
<accession>A0A382H331</accession>